<dbReference type="AlphaFoldDB" id="A0A1V6QZP1"/>
<accession>A0A1V6QZP1</accession>
<reference evidence="2" key="1">
    <citation type="journal article" date="2017" name="Nat. Microbiol.">
        <title>Global analysis of biosynthetic gene clusters reveals vast potential of secondary metabolite production in Penicillium species.</title>
        <authorList>
            <person name="Nielsen J.C."/>
            <person name="Grijseels S."/>
            <person name="Prigent S."/>
            <person name="Ji B."/>
            <person name="Dainat J."/>
            <person name="Nielsen K.F."/>
            <person name="Frisvad J.C."/>
            <person name="Workman M."/>
            <person name="Nielsen J."/>
        </authorList>
    </citation>
    <scope>NUCLEOTIDE SEQUENCE [LARGE SCALE GENOMIC DNA]</scope>
    <source>
        <strain evidence="2">IBT 29525</strain>
    </source>
</reference>
<keyword evidence="2" id="KW-1185">Reference proteome</keyword>
<dbReference type="PANTHER" id="PTHR46082:SF11">
    <property type="entry name" value="AAA+ ATPASE DOMAIN-CONTAINING PROTEIN-RELATED"/>
    <property type="match status" value="1"/>
</dbReference>
<dbReference type="InterPro" id="IPR053137">
    <property type="entry name" value="NLR-like"/>
</dbReference>
<dbReference type="Gene3D" id="3.40.50.1580">
    <property type="entry name" value="Nucleoside phosphorylase domain"/>
    <property type="match status" value="1"/>
</dbReference>
<gene>
    <name evidence="1" type="ORF">PENSOL_c026G08676</name>
</gene>
<dbReference type="GO" id="GO:0003824">
    <property type="term" value="F:catalytic activity"/>
    <property type="evidence" value="ECO:0007669"/>
    <property type="project" value="InterPro"/>
</dbReference>
<sequence length="110" mass="12049">MFTRPPRSSNNPLVHYGLIASGNQVIKDGLMRDRVVGDLGGEIMCFEMEAAGLMNDFKCLVIRGICGYADSHKNKLWQPYAAGVAAAYAKELLSVIPVIQTQTSQKAYVK</sequence>
<dbReference type="GO" id="GO:0009116">
    <property type="term" value="P:nucleoside metabolic process"/>
    <property type="evidence" value="ECO:0007669"/>
    <property type="project" value="InterPro"/>
</dbReference>
<dbReference type="PANTHER" id="PTHR46082">
    <property type="entry name" value="ATP/GTP-BINDING PROTEIN-RELATED"/>
    <property type="match status" value="1"/>
</dbReference>
<dbReference type="SUPFAM" id="SSF53167">
    <property type="entry name" value="Purine and uridine phosphorylases"/>
    <property type="match status" value="1"/>
</dbReference>
<dbReference type="InterPro" id="IPR035994">
    <property type="entry name" value="Nucleoside_phosphorylase_sf"/>
</dbReference>
<evidence type="ECO:0000313" key="2">
    <source>
        <dbReference type="Proteomes" id="UP000191612"/>
    </source>
</evidence>
<comment type="caution">
    <text evidence="1">The sequence shown here is derived from an EMBL/GenBank/DDBJ whole genome shotgun (WGS) entry which is preliminary data.</text>
</comment>
<name>A0A1V6QZP1_9EURO</name>
<proteinExistence type="predicted"/>
<protein>
    <recommendedName>
        <fullName evidence="3">Nucleoside phosphorylase domain-containing protein</fullName>
    </recommendedName>
</protein>
<dbReference type="EMBL" id="MDYO01000026">
    <property type="protein sequence ID" value="OQD94466.1"/>
    <property type="molecule type" value="Genomic_DNA"/>
</dbReference>
<evidence type="ECO:0000313" key="1">
    <source>
        <dbReference type="EMBL" id="OQD94466.1"/>
    </source>
</evidence>
<dbReference type="STRING" id="60172.A0A1V6QZP1"/>
<organism evidence="1 2">
    <name type="scientific">Penicillium solitum</name>
    <dbReference type="NCBI Taxonomy" id="60172"/>
    <lineage>
        <taxon>Eukaryota</taxon>
        <taxon>Fungi</taxon>
        <taxon>Dikarya</taxon>
        <taxon>Ascomycota</taxon>
        <taxon>Pezizomycotina</taxon>
        <taxon>Eurotiomycetes</taxon>
        <taxon>Eurotiomycetidae</taxon>
        <taxon>Eurotiales</taxon>
        <taxon>Aspergillaceae</taxon>
        <taxon>Penicillium</taxon>
    </lineage>
</organism>
<evidence type="ECO:0008006" key="3">
    <source>
        <dbReference type="Google" id="ProtNLM"/>
    </source>
</evidence>
<dbReference type="Proteomes" id="UP000191612">
    <property type="component" value="Unassembled WGS sequence"/>
</dbReference>